<comment type="caution">
    <text evidence="6">The sequence shown here is derived from an EMBL/GenBank/DDBJ whole genome shotgun (WGS) entry which is preliminary data.</text>
</comment>
<reference evidence="6" key="1">
    <citation type="submission" date="2020-04" db="EMBL/GenBank/DDBJ databases">
        <authorList>
            <person name="Alioto T."/>
            <person name="Alioto T."/>
            <person name="Gomez Garrido J."/>
        </authorList>
    </citation>
    <scope>NUCLEOTIDE SEQUENCE</scope>
    <source>
        <strain evidence="6">A484AB</strain>
    </source>
</reference>
<evidence type="ECO:0000256" key="4">
    <source>
        <dbReference type="SAM" id="MobiDB-lite"/>
    </source>
</evidence>
<proteinExistence type="inferred from homology"/>
<organism evidence="6 7">
    <name type="scientific">Paramuricea clavata</name>
    <name type="common">Red gorgonian</name>
    <name type="synonym">Violescent sea-whip</name>
    <dbReference type="NCBI Taxonomy" id="317549"/>
    <lineage>
        <taxon>Eukaryota</taxon>
        <taxon>Metazoa</taxon>
        <taxon>Cnidaria</taxon>
        <taxon>Anthozoa</taxon>
        <taxon>Octocorallia</taxon>
        <taxon>Malacalcyonacea</taxon>
        <taxon>Plexauridae</taxon>
        <taxon>Paramuricea</taxon>
    </lineage>
</organism>
<dbReference type="InterPro" id="IPR026534">
    <property type="entry name" value="PRRC1"/>
</dbReference>
<dbReference type="InterPro" id="IPR026533">
    <property type="entry name" value="NTPase/PRRC1"/>
</dbReference>
<accession>A0A6S7IE57</accession>
<dbReference type="PANTHER" id="PTHR23276:SF2">
    <property type="entry name" value="PROTEIN PRRC1"/>
    <property type="match status" value="1"/>
</dbReference>
<evidence type="ECO:0000256" key="1">
    <source>
        <dbReference type="ARBA" id="ARBA00004555"/>
    </source>
</evidence>
<evidence type="ECO:0000256" key="3">
    <source>
        <dbReference type="ARBA" id="ARBA00023034"/>
    </source>
</evidence>
<dbReference type="GO" id="GO:0005794">
    <property type="term" value="C:Golgi apparatus"/>
    <property type="evidence" value="ECO:0007669"/>
    <property type="project" value="UniProtKB-SubCell"/>
</dbReference>
<evidence type="ECO:0000313" key="7">
    <source>
        <dbReference type="Proteomes" id="UP001152795"/>
    </source>
</evidence>
<comment type="similarity">
    <text evidence="2">Belongs to the PRRC1 family.</text>
</comment>
<keyword evidence="7" id="KW-1185">Reference proteome</keyword>
<dbReference type="Pfam" id="PF01931">
    <property type="entry name" value="NTPase_I-T"/>
    <property type="match status" value="1"/>
</dbReference>
<evidence type="ECO:0000313" key="6">
    <source>
        <dbReference type="EMBL" id="CAB4001848.1"/>
    </source>
</evidence>
<name>A0A6S7IE57_PARCT</name>
<feature type="region of interest" description="Disordered" evidence="4">
    <location>
        <begin position="20"/>
        <end position="46"/>
    </location>
</feature>
<protein>
    <submittedName>
        <fullName evidence="6">PRRC1</fullName>
    </submittedName>
</protein>
<dbReference type="OrthoDB" id="4968544at2759"/>
<dbReference type="PANTHER" id="PTHR23276">
    <property type="entry name" value="PROTEIN PRRC1"/>
    <property type="match status" value="1"/>
</dbReference>
<dbReference type="EMBL" id="CACRXK020004193">
    <property type="protein sequence ID" value="CAB4001848.1"/>
    <property type="molecule type" value="Genomic_DNA"/>
</dbReference>
<dbReference type="GO" id="GO:0034237">
    <property type="term" value="F:protein kinase A regulatory subunit binding"/>
    <property type="evidence" value="ECO:0007669"/>
    <property type="project" value="TreeGrafter"/>
</dbReference>
<dbReference type="Gene3D" id="3.90.950.10">
    <property type="match status" value="1"/>
</dbReference>
<gene>
    <name evidence="6" type="ORF">PACLA_8A073862</name>
</gene>
<dbReference type="SUPFAM" id="SSF52972">
    <property type="entry name" value="ITPase-like"/>
    <property type="match status" value="1"/>
</dbReference>
<dbReference type="AlphaFoldDB" id="A0A6S7IE57"/>
<dbReference type="InterPro" id="IPR029001">
    <property type="entry name" value="ITPase-like_fam"/>
</dbReference>
<feature type="domain" description="Non-canonical purine NTP phosphatase/PRRC1" evidence="5">
    <location>
        <begin position="168"/>
        <end position="277"/>
    </location>
</feature>
<comment type="subcellular location">
    <subcellularLocation>
        <location evidence="1">Golgi apparatus</location>
    </subcellularLocation>
</comment>
<evidence type="ECO:0000256" key="2">
    <source>
        <dbReference type="ARBA" id="ARBA00010298"/>
    </source>
</evidence>
<sequence>MATMNVGSSDITNQDEIAREMASAIADDSSTKTSSNFDQGELGQSTNLVSSESGSFVRISTTEGGKVAASQAAKTGTVALNFGEGSGPVIQDDSSQVSSQGVWGWISSAVGSDIVETTQRLGRNLVKKTKDSVDSVITTLDPGMEDYLHKTDSDTINILITSTDEEIIDGIKDGFKQVFSHVLVRHQASRSSLAPLPNSFSSALKSAKQRISNLRSSTPPEVGLVVIAVEEFIAEIMPEMWFGMLCLCLDDSSQKLEVETFSQALALPNDVLKKLEELTPSTYSLRWSGLSVSLADVLQSNWTNFLAGVPKRQVVTLAAKTLAGQYRETVQRNASLIENSVTL</sequence>
<evidence type="ECO:0000259" key="5">
    <source>
        <dbReference type="Pfam" id="PF01931"/>
    </source>
</evidence>
<feature type="compositionally biased region" description="Polar residues" evidence="4">
    <location>
        <begin position="31"/>
        <end position="46"/>
    </location>
</feature>
<keyword evidence="3" id="KW-0333">Golgi apparatus</keyword>
<dbReference type="Proteomes" id="UP001152795">
    <property type="component" value="Unassembled WGS sequence"/>
</dbReference>